<comment type="caution">
    <text evidence="1">The sequence shown here is derived from an EMBL/GenBank/DDBJ whole genome shotgun (WGS) entry which is preliminary data.</text>
</comment>
<name>A0A552X531_9GAMM</name>
<sequence>MIVRHNCWRYAFTPTGNFCKFHSHYLFNSFSVFHCTEDDSFLIIVYLIGRYPKFSWKDLIVKAKLYSIKRVYFSALTVLFLSACGSTPGPTPSALQLSVQSSVVLAESQPLQLTVSDRRTQNHLLRVEHSLDHAEFATATQPVATLISEELQRTLPIVGQANTVLHIYIDHALVRAVRRGNEYEVEHRVVLSAVATQGNAQVRSEMTTTMGPQTVRRLDYGRIERDFNRNLNTTLDALLRESELRQFLQVGSP</sequence>
<organism evidence="1 2">
    <name type="scientific">Aliidiomarina halalkaliphila</name>
    <dbReference type="NCBI Taxonomy" id="2593535"/>
    <lineage>
        <taxon>Bacteria</taxon>
        <taxon>Pseudomonadati</taxon>
        <taxon>Pseudomonadota</taxon>
        <taxon>Gammaproteobacteria</taxon>
        <taxon>Alteromonadales</taxon>
        <taxon>Idiomarinaceae</taxon>
        <taxon>Aliidiomarina</taxon>
    </lineage>
</organism>
<dbReference type="Pfam" id="PF03923">
    <property type="entry name" value="Lipoprotein_16"/>
    <property type="match status" value="1"/>
</dbReference>
<dbReference type="EMBL" id="VJWL01000001">
    <property type="protein sequence ID" value="TRW50132.1"/>
    <property type="molecule type" value="Genomic_DNA"/>
</dbReference>
<accession>A0A552X531</accession>
<proteinExistence type="predicted"/>
<dbReference type="AlphaFoldDB" id="A0A552X531"/>
<dbReference type="Proteomes" id="UP000320359">
    <property type="component" value="Unassembled WGS sequence"/>
</dbReference>
<reference evidence="1 2" key="1">
    <citation type="submission" date="2019-07" db="EMBL/GenBank/DDBJ databases">
        <authorList>
            <person name="Yang M."/>
            <person name="Zhao D."/>
            <person name="Xiang H."/>
        </authorList>
    </citation>
    <scope>NUCLEOTIDE SEQUENCE [LARGE SCALE GENOMIC DNA]</scope>
    <source>
        <strain evidence="1 2">IM1326</strain>
    </source>
</reference>
<evidence type="ECO:0000313" key="2">
    <source>
        <dbReference type="Proteomes" id="UP000320359"/>
    </source>
</evidence>
<dbReference type="OrthoDB" id="6398748at2"/>
<protein>
    <submittedName>
        <fullName evidence="1">Uncharacterized protein</fullName>
    </submittedName>
</protein>
<dbReference type="InterPro" id="IPR005619">
    <property type="entry name" value="Uncharacterised_YajG"/>
</dbReference>
<gene>
    <name evidence="1" type="ORF">FM042_04670</name>
</gene>
<evidence type="ECO:0000313" key="1">
    <source>
        <dbReference type="EMBL" id="TRW50132.1"/>
    </source>
</evidence>
<keyword evidence="2" id="KW-1185">Reference proteome</keyword>